<reference evidence="18 19" key="1">
    <citation type="submission" date="2023-04" db="EMBL/GenBank/DDBJ databases">
        <title>Ottowia paracancer sp. nov., isolated from human stomach.</title>
        <authorList>
            <person name="Song Y."/>
        </authorList>
    </citation>
    <scope>NUCLEOTIDE SEQUENCE [LARGE SCALE GENOMIC DNA]</scope>
    <source>
        <strain evidence="18 19">10c7w1</strain>
    </source>
</reference>
<evidence type="ECO:0000256" key="13">
    <source>
        <dbReference type="PROSITE-ProRule" id="PRU10144"/>
    </source>
</evidence>
<dbReference type="GO" id="GO:0015344">
    <property type="term" value="F:siderophore uptake transmembrane transporter activity"/>
    <property type="evidence" value="ECO:0007669"/>
    <property type="project" value="TreeGrafter"/>
</dbReference>
<evidence type="ECO:0000256" key="12">
    <source>
        <dbReference type="PROSITE-ProRule" id="PRU10143"/>
    </source>
</evidence>
<evidence type="ECO:0000256" key="11">
    <source>
        <dbReference type="PROSITE-ProRule" id="PRU01360"/>
    </source>
</evidence>
<dbReference type="Pfam" id="PF00593">
    <property type="entry name" value="TonB_dep_Rec_b-barrel"/>
    <property type="match status" value="1"/>
</dbReference>
<evidence type="ECO:0000256" key="6">
    <source>
        <dbReference type="ARBA" id="ARBA00022729"/>
    </source>
</evidence>
<evidence type="ECO:0000313" key="19">
    <source>
        <dbReference type="Proteomes" id="UP001237156"/>
    </source>
</evidence>
<dbReference type="Gene3D" id="2.40.170.20">
    <property type="entry name" value="TonB-dependent receptor, beta-barrel domain"/>
    <property type="match status" value="1"/>
</dbReference>
<dbReference type="AlphaFoldDB" id="A0AAW6RF70"/>
<dbReference type="PROSITE" id="PS52016">
    <property type="entry name" value="TONB_DEPENDENT_REC_3"/>
    <property type="match status" value="1"/>
</dbReference>
<feature type="signal peptide" evidence="15">
    <location>
        <begin position="1"/>
        <end position="26"/>
    </location>
</feature>
<dbReference type="Pfam" id="PF07715">
    <property type="entry name" value="Plug"/>
    <property type="match status" value="1"/>
</dbReference>
<evidence type="ECO:0000256" key="14">
    <source>
        <dbReference type="RuleBase" id="RU003357"/>
    </source>
</evidence>
<keyword evidence="6 15" id="KW-0732">Signal</keyword>
<keyword evidence="8 11" id="KW-0472">Membrane</keyword>
<keyword evidence="5 11" id="KW-0812">Transmembrane</keyword>
<comment type="similarity">
    <text evidence="2 11 14">Belongs to the TonB-dependent receptor family.</text>
</comment>
<dbReference type="GO" id="GO:0009279">
    <property type="term" value="C:cell outer membrane"/>
    <property type="evidence" value="ECO:0007669"/>
    <property type="project" value="UniProtKB-SubCell"/>
</dbReference>
<feature type="short sequence motif" description="TonB C-terminal box" evidence="13">
    <location>
        <begin position="650"/>
        <end position="667"/>
    </location>
</feature>
<comment type="subcellular location">
    <subcellularLocation>
        <location evidence="1 11">Cell outer membrane</location>
        <topology evidence="1 11">Multi-pass membrane protein</topology>
    </subcellularLocation>
</comment>
<evidence type="ECO:0000256" key="5">
    <source>
        <dbReference type="ARBA" id="ARBA00022692"/>
    </source>
</evidence>
<feature type="short sequence motif" description="TonB box" evidence="12">
    <location>
        <begin position="61"/>
        <end position="67"/>
    </location>
</feature>
<dbReference type="InterPro" id="IPR012910">
    <property type="entry name" value="Plug_dom"/>
</dbReference>
<feature type="domain" description="TonB-dependent receptor-like beta-barrel" evidence="16">
    <location>
        <begin position="286"/>
        <end position="640"/>
    </location>
</feature>
<dbReference type="InterPro" id="IPR037066">
    <property type="entry name" value="Plug_dom_sf"/>
</dbReference>
<sequence length="667" mass="72058">MSIGIPARLSAISVALLMLPAGMALAQGAAKGEPVRVAKASTKGAQTADGEESASGYTLDTVQVTASSAAGGVKGRQTVDKNTVVDMKDVLSQQPGVHVSGGNGASQMFSIRGLGENHLTFTVDNAGQSSQVFHHQGRFMFDPALLKSIEVEKGAGAASAGIGVTAGAIRMTTVDAPDLLAPGQNFGARVSASAQSNKGAGASLAGYGRFGERFDGLLMLNGVNQKDYKDGGGKKVEHSAVDQRSYLLKLGWNLAPDHRLSISQRHEGQSGNRTLRLNVAGLAGCPLYDGDLKYDTTNLEYKGRNLGFAQKADANIYHTKMDDSKRALGPLGGCRATSPYNHSNVKSTGANAGFVTAWQDHRIKYGVNVRREEVNNLVSHTGEKKTDWGLYGEGIWAFEPFTITTGLRYDHFSLTTARGKSASKGQLNPSINAIWDISPQWSLHAGVAQASRSPRLQEAMLLNLSRGVADGVKAERAVNAEIGAQWQSGPFTASGAVFRQVTHDYLGNNARNEQDNVGKLINRGYELEAGWRDGPWQARVAMTHSKPRLEGSLGGMYSMLNYTPTGRQWHTQLSYRFAQPRLEIGWRGQFTESLTVPVVNRAGVQTGSQTLKSVALHSLYANWQPLGHDRFNVNLSVHNVANRLYRTQHSSILEPGRDWRLSVNWRF</sequence>
<dbReference type="InterPro" id="IPR010916">
    <property type="entry name" value="TonB_box_CS"/>
</dbReference>
<evidence type="ECO:0000256" key="2">
    <source>
        <dbReference type="ARBA" id="ARBA00009810"/>
    </source>
</evidence>
<feature type="chain" id="PRO_5043678251" evidence="15">
    <location>
        <begin position="27"/>
        <end position="667"/>
    </location>
</feature>
<organism evidence="18 19">
    <name type="scientific">Ottowia cancrivicina</name>
    <dbReference type="NCBI Taxonomy" id="3040346"/>
    <lineage>
        <taxon>Bacteria</taxon>
        <taxon>Pseudomonadati</taxon>
        <taxon>Pseudomonadota</taxon>
        <taxon>Betaproteobacteria</taxon>
        <taxon>Burkholderiales</taxon>
        <taxon>Comamonadaceae</taxon>
        <taxon>Ottowia</taxon>
    </lineage>
</organism>
<comment type="caution">
    <text evidence="18">The sequence shown here is derived from an EMBL/GenBank/DDBJ whole genome shotgun (WGS) entry which is preliminary data.</text>
</comment>
<dbReference type="InterPro" id="IPR000531">
    <property type="entry name" value="Beta-barrel_TonB"/>
</dbReference>
<dbReference type="InterPro" id="IPR039426">
    <property type="entry name" value="TonB-dep_rcpt-like"/>
</dbReference>
<evidence type="ECO:0000256" key="9">
    <source>
        <dbReference type="ARBA" id="ARBA00023170"/>
    </source>
</evidence>
<keyword evidence="9 18" id="KW-0675">Receptor</keyword>
<dbReference type="EMBL" id="JARVII010000004">
    <property type="protein sequence ID" value="MDG9698789.1"/>
    <property type="molecule type" value="Genomic_DNA"/>
</dbReference>
<name>A0AAW6RF70_9BURK</name>
<dbReference type="PROSITE" id="PS00430">
    <property type="entry name" value="TONB_DEPENDENT_REC_1"/>
    <property type="match status" value="1"/>
</dbReference>
<evidence type="ECO:0000259" key="16">
    <source>
        <dbReference type="Pfam" id="PF00593"/>
    </source>
</evidence>
<evidence type="ECO:0000256" key="15">
    <source>
        <dbReference type="SAM" id="SignalP"/>
    </source>
</evidence>
<keyword evidence="4 11" id="KW-1134">Transmembrane beta strand</keyword>
<keyword evidence="7 12" id="KW-0798">TonB box</keyword>
<evidence type="ECO:0000256" key="10">
    <source>
        <dbReference type="ARBA" id="ARBA00023237"/>
    </source>
</evidence>
<dbReference type="SUPFAM" id="SSF56935">
    <property type="entry name" value="Porins"/>
    <property type="match status" value="1"/>
</dbReference>
<proteinExistence type="inferred from homology"/>
<dbReference type="Gene3D" id="2.170.130.10">
    <property type="entry name" value="TonB-dependent receptor, plug domain"/>
    <property type="match status" value="1"/>
</dbReference>
<evidence type="ECO:0000256" key="1">
    <source>
        <dbReference type="ARBA" id="ARBA00004571"/>
    </source>
</evidence>
<gene>
    <name evidence="18" type="ORF">QB898_03470</name>
</gene>
<feature type="domain" description="TonB-dependent receptor plug" evidence="17">
    <location>
        <begin position="73"/>
        <end position="168"/>
    </location>
</feature>
<dbReference type="GO" id="GO:0044718">
    <property type="term" value="P:siderophore transmembrane transport"/>
    <property type="evidence" value="ECO:0007669"/>
    <property type="project" value="TreeGrafter"/>
</dbReference>
<dbReference type="InterPro" id="IPR036942">
    <property type="entry name" value="Beta-barrel_TonB_sf"/>
</dbReference>
<evidence type="ECO:0000256" key="3">
    <source>
        <dbReference type="ARBA" id="ARBA00022448"/>
    </source>
</evidence>
<dbReference type="PROSITE" id="PS01156">
    <property type="entry name" value="TONB_DEPENDENT_REC_2"/>
    <property type="match status" value="1"/>
</dbReference>
<evidence type="ECO:0000256" key="8">
    <source>
        <dbReference type="ARBA" id="ARBA00023136"/>
    </source>
</evidence>
<evidence type="ECO:0000259" key="17">
    <source>
        <dbReference type="Pfam" id="PF07715"/>
    </source>
</evidence>
<keyword evidence="10 11" id="KW-0998">Cell outer membrane</keyword>
<evidence type="ECO:0000256" key="4">
    <source>
        <dbReference type="ARBA" id="ARBA00022452"/>
    </source>
</evidence>
<dbReference type="CDD" id="cd01347">
    <property type="entry name" value="ligand_gated_channel"/>
    <property type="match status" value="1"/>
</dbReference>
<dbReference type="PANTHER" id="PTHR30069">
    <property type="entry name" value="TONB-DEPENDENT OUTER MEMBRANE RECEPTOR"/>
    <property type="match status" value="1"/>
</dbReference>
<dbReference type="InterPro" id="IPR010917">
    <property type="entry name" value="TonB_rcpt_CS"/>
</dbReference>
<keyword evidence="19" id="KW-1185">Reference proteome</keyword>
<protein>
    <submittedName>
        <fullName evidence="18">TonB-dependent receptor</fullName>
    </submittedName>
</protein>
<accession>A0AAW6RF70</accession>
<dbReference type="PANTHER" id="PTHR30069:SF41">
    <property type="entry name" value="HEME_HEMOPEXIN UTILIZATION PROTEIN C"/>
    <property type="match status" value="1"/>
</dbReference>
<dbReference type="RefSeq" id="WP_279523805.1">
    <property type="nucleotide sequence ID" value="NZ_JARVII010000004.1"/>
</dbReference>
<evidence type="ECO:0000313" key="18">
    <source>
        <dbReference type="EMBL" id="MDG9698789.1"/>
    </source>
</evidence>
<dbReference type="Proteomes" id="UP001237156">
    <property type="component" value="Unassembled WGS sequence"/>
</dbReference>
<evidence type="ECO:0000256" key="7">
    <source>
        <dbReference type="ARBA" id="ARBA00023077"/>
    </source>
</evidence>
<keyword evidence="3 11" id="KW-0813">Transport</keyword>